<keyword evidence="11" id="KW-1185">Reference proteome</keyword>
<evidence type="ECO:0000256" key="5">
    <source>
        <dbReference type="ARBA" id="ARBA00023136"/>
    </source>
</evidence>
<dbReference type="RefSeq" id="WP_091937364.1">
    <property type="nucleotide sequence ID" value="NZ_FOUJ01000005.1"/>
</dbReference>
<comment type="subcellular location">
    <subcellularLocation>
        <location evidence="1">Cell membrane</location>
        <topology evidence="1">Multi-pass membrane protein</topology>
    </subcellularLocation>
</comment>
<evidence type="ECO:0000259" key="9">
    <source>
        <dbReference type="Pfam" id="PF12704"/>
    </source>
</evidence>
<dbReference type="STRING" id="487685.SAMN04488696_2471"/>
<evidence type="ECO:0000256" key="2">
    <source>
        <dbReference type="ARBA" id="ARBA00022475"/>
    </source>
</evidence>
<feature type="transmembrane region" description="Helical" evidence="7">
    <location>
        <begin position="24"/>
        <end position="46"/>
    </location>
</feature>
<dbReference type="Pfam" id="PF12704">
    <property type="entry name" value="MacB_PCD"/>
    <property type="match status" value="1"/>
</dbReference>
<evidence type="ECO:0000256" key="7">
    <source>
        <dbReference type="SAM" id="Phobius"/>
    </source>
</evidence>
<feature type="transmembrane region" description="Helical" evidence="7">
    <location>
        <begin position="367"/>
        <end position="387"/>
    </location>
</feature>
<dbReference type="InterPro" id="IPR025857">
    <property type="entry name" value="MacB_PCD"/>
</dbReference>
<dbReference type="OrthoDB" id="11469at2157"/>
<sequence>MIGLRHSFVIALGSISSAKMRSTLTALGIIIGVAAVVANVSLGASFNQYFTDELSSLGSNFIIIYSQDVNIFYDAELELIRNTPGIDGVSPFNQQTAAVTYLSATRQIDVQGVGEDAQYISNLGVDEGNFLSDKDKYVAVLGKEVAEEKFDKDVSIKNYVDITIKRDDGTSVTQKFRVKGVLSSEDNTFVTGGPDRDAIIYVPIATLNEMLNVTDYGGFSARTGDAESVQEVSDEVDKRLARSLGVSSRDLDNDDAKPYRIFNQAEIIEQLDALAQSLTILITLVAVVALIVGSIGIMNIMLVTVTERTREIGLLKSLGYTRGGILTLFILESMIVGVIGGILGTLLGLVGSYVVEIYLNIPPVFPFYLIFLGFFISVLVGLVAGVYPANKAANLDPVDALRHE</sequence>
<accession>A0A1I4TUK8</accession>
<dbReference type="EMBL" id="FOUJ01000005">
    <property type="protein sequence ID" value="SFM80456.1"/>
    <property type="molecule type" value="Genomic_DNA"/>
</dbReference>
<dbReference type="InterPro" id="IPR003838">
    <property type="entry name" value="ABC3_permease_C"/>
</dbReference>
<feature type="transmembrane region" description="Helical" evidence="7">
    <location>
        <begin position="278"/>
        <end position="305"/>
    </location>
</feature>
<feature type="domain" description="MacB-like periplasmic core" evidence="9">
    <location>
        <begin position="22"/>
        <end position="238"/>
    </location>
</feature>
<comment type="similarity">
    <text evidence="6">Belongs to the ABC-4 integral membrane protein family.</text>
</comment>
<dbReference type="Pfam" id="PF02687">
    <property type="entry name" value="FtsX"/>
    <property type="match status" value="1"/>
</dbReference>
<evidence type="ECO:0000313" key="11">
    <source>
        <dbReference type="Proteomes" id="UP000198535"/>
    </source>
</evidence>
<keyword evidence="3 7" id="KW-0812">Transmembrane</keyword>
<reference evidence="11" key="1">
    <citation type="submission" date="2016-10" db="EMBL/GenBank/DDBJ databases">
        <authorList>
            <person name="Varghese N."/>
            <person name="Submissions S."/>
        </authorList>
    </citation>
    <scope>NUCLEOTIDE SEQUENCE [LARGE SCALE GENOMIC DNA]</scope>
    <source>
        <strain evidence="11">Mob M</strain>
    </source>
</reference>
<dbReference type="GO" id="GO:0022857">
    <property type="term" value="F:transmembrane transporter activity"/>
    <property type="evidence" value="ECO:0007669"/>
    <property type="project" value="TreeGrafter"/>
</dbReference>
<evidence type="ECO:0000256" key="6">
    <source>
        <dbReference type="ARBA" id="ARBA00038076"/>
    </source>
</evidence>
<evidence type="ECO:0000256" key="4">
    <source>
        <dbReference type="ARBA" id="ARBA00022989"/>
    </source>
</evidence>
<feature type="transmembrane region" description="Helical" evidence="7">
    <location>
        <begin position="326"/>
        <end position="355"/>
    </location>
</feature>
<evidence type="ECO:0000313" key="10">
    <source>
        <dbReference type="EMBL" id="SFM80456.1"/>
    </source>
</evidence>
<name>A0A1I4TUK8_9EURY</name>
<keyword evidence="4 7" id="KW-1133">Transmembrane helix</keyword>
<dbReference type="Proteomes" id="UP000198535">
    <property type="component" value="Unassembled WGS sequence"/>
</dbReference>
<dbReference type="PANTHER" id="PTHR30572">
    <property type="entry name" value="MEMBRANE COMPONENT OF TRANSPORTER-RELATED"/>
    <property type="match status" value="1"/>
</dbReference>
<proteinExistence type="inferred from homology"/>
<evidence type="ECO:0000259" key="8">
    <source>
        <dbReference type="Pfam" id="PF02687"/>
    </source>
</evidence>
<keyword evidence="2" id="KW-1003">Cell membrane</keyword>
<organism evidence="10 11">
    <name type="scientific">Methanolobus profundi</name>
    <dbReference type="NCBI Taxonomy" id="487685"/>
    <lineage>
        <taxon>Archaea</taxon>
        <taxon>Methanobacteriati</taxon>
        <taxon>Methanobacteriota</taxon>
        <taxon>Stenosarchaea group</taxon>
        <taxon>Methanomicrobia</taxon>
        <taxon>Methanosarcinales</taxon>
        <taxon>Methanosarcinaceae</taxon>
        <taxon>Methanolobus</taxon>
    </lineage>
</organism>
<keyword evidence="5 7" id="KW-0472">Membrane</keyword>
<dbReference type="InterPro" id="IPR050250">
    <property type="entry name" value="Macrolide_Exporter_MacB"/>
</dbReference>
<evidence type="ECO:0000256" key="1">
    <source>
        <dbReference type="ARBA" id="ARBA00004651"/>
    </source>
</evidence>
<evidence type="ECO:0000256" key="3">
    <source>
        <dbReference type="ARBA" id="ARBA00022692"/>
    </source>
</evidence>
<feature type="domain" description="ABC3 transporter permease C-terminal" evidence="8">
    <location>
        <begin position="284"/>
        <end position="397"/>
    </location>
</feature>
<dbReference type="GO" id="GO:0005886">
    <property type="term" value="C:plasma membrane"/>
    <property type="evidence" value="ECO:0007669"/>
    <property type="project" value="UniProtKB-SubCell"/>
</dbReference>
<dbReference type="PANTHER" id="PTHR30572:SF4">
    <property type="entry name" value="ABC TRANSPORTER PERMEASE YTRF"/>
    <property type="match status" value="1"/>
</dbReference>
<gene>
    <name evidence="10" type="ORF">SAMN04488696_2471</name>
</gene>
<dbReference type="AlphaFoldDB" id="A0A1I4TUK8"/>
<protein>
    <submittedName>
        <fullName evidence="10">Putative ABC transport system permease protein</fullName>
    </submittedName>
</protein>